<keyword evidence="3" id="KW-1185">Reference proteome</keyword>
<evidence type="ECO:0000313" key="2">
    <source>
        <dbReference type="EMBL" id="KAF7296808.1"/>
    </source>
</evidence>
<feature type="transmembrane region" description="Helical" evidence="1">
    <location>
        <begin position="344"/>
        <end position="365"/>
    </location>
</feature>
<dbReference type="EMBL" id="JACAZF010000008">
    <property type="protein sequence ID" value="KAF7296808.1"/>
    <property type="molecule type" value="Genomic_DNA"/>
</dbReference>
<dbReference type="RefSeq" id="XP_037217167.1">
    <property type="nucleotide sequence ID" value="XM_037365755.1"/>
</dbReference>
<keyword evidence="1" id="KW-1133">Transmembrane helix</keyword>
<keyword evidence="1" id="KW-0472">Membrane</keyword>
<name>A0A8H6W085_9AGAR</name>
<feature type="transmembrane region" description="Helical" evidence="1">
    <location>
        <begin position="187"/>
        <end position="205"/>
    </location>
</feature>
<protein>
    <submittedName>
        <fullName evidence="2">Uncharacterized protein</fullName>
    </submittedName>
</protein>
<dbReference type="OrthoDB" id="9451547at2759"/>
<organism evidence="2 3">
    <name type="scientific">Mycena indigotica</name>
    <dbReference type="NCBI Taxonomy" id="2126181"/>
    <lineage>
        <taxon>Eukaryota</taxon>
        <taxon>Fungi</taxon>
        <taxon>Dikarya</taxon>
        <taxon>Basidiomycota</taxon>
        <taxon>Agaricomycotina</taxon>
        <taxon>Agaricomycetes</taxon>
        <taxon>Agaricomycetidae</taxon>
        <taxon>Agaricales</taxon>
        <taxon>Marasmiineae</taxon>
        <taxon>Mycenaceae</taxon>
        <taxon>Mycena</taxon>
    </lineage>
</organism>
<dbReference type="AlphaFoldDB" id="A0A8H6W085"/>
<dbReference type="PANTHER" id="PTHR35043:SF7">
    <property type="entry name" value="TRANSCRIPTION FACTOR DOMAIN-CONTAINING PROTEIN"/>
    <property type="match status" value="1"/>
</dbReference>
<gene>
    <name evidence="2" type="ORF">MIND_00911800</name>
</gene>
<feature type="transmembrane region" description="Helical" evidence="1">
    <location>
        <begin position="314"/>
        <end position="338"/>
    </location>
</feature>
<comment type="caution">
    <text evidence="2">The sequence shown here is derived from an EMBL/GenBank/DDBJ whole genome shotgun (WGS) entry which is preliminary data.</text>
</comment>
<feature type="transmembrane region" description="Helical" evidence="1">
    <location>
        <begin position="283"/>
        <end position="302"/>
    </location>
</feature>
<evidence type="ECO:0000313" key="3">
    <source>
        <dbReference type="Proteomes" id="UP000636479"/>
    </source>
</evidence>
<keyword evidence="1" id="KW-0812">Transmembrane</keyword>
<reference evidence="2" key="1">
    <citation type="submission" date="2020-05" db="EMBL/GenBank/DDBJ databases">
        <title>Mycena genomes resolve the evolution of fungal bioluminescence.</title>
        <authorList>
            <person name="Tsai I.J."/>
        </authorList>
    </citation>
    <scope>NUCLEOTIDE SEQUENCE</scope>
    <source>
        <strain evidence="2">171206Taipei</strain>
    </source>
</reference>
<feature type="transmembrane region" description="Helical" evidence="1">
    <location>
        <begin position="21"/>
        <end position="38"/>
    </location>
</feature>
<dbReference type="PANTHER" id="PTHR35043">
    <property type="entry name" value="TRANSCRIPTION FACTOR DOMAIN-CONTAINING PROTEIN"/>
    <property type="match status" value="1"/>
</dbReference>
<evidence type="ECO:0000256" key="1">
    <source>
        <dbReference type="SAM" id="Phobius"/>
    </source>
</evidence>
<accession>A0A8H6W085</accession>
<dbReference type="Proteomes" id="UP000636479">
    <property type="component" value="Unassembled WGS sequence"/>
</dbReference>
<dbReference type="GeneID" id="59348271"/>
<proteinExistence type="predicted"/>
<sequence length="389" mass="42293">MNATSTSSNCDDIHSCRTLSSVIWSCLATIFACVWLCVHPNVPPRALQHSLGLRTSFWRKAQQNALPLWHRFKLMLIALLAPELIAGLAGRQLAVARSLAKEFDVSLTHGFFIGMGGFVTPDGHPIVTRAQISDEGVLDAIRAVPEEDIQDKSNGDVFSKGAALLQGLWFIAQGIARAIQHLPLAELEIATLAFAVISSFIWALWWRKPLDVGAPIIVGKPYPVAAAPLARITRHNFWLFTVFNVVGGQAHTRLEFDPRMARAVPTTYYASAVDAAHIGGLDVTFFAELLGGAVFGAIYCLAWNSFFPSIAEMWLWRAAAALVAAIPLLGIAIFALGLSNMGHWFLLIGGVVYVLARIALIVLPLTTLRAQPPGLLVDVDWSGFFPHLA</sequence>